<organism evidence="1 2">
    <name type="scientific">Thermodesulfitimonas autotrophica</name>
    <dbReference type="NCBI Taxonomy" id="1894989"/>
    <lineage>
        <taxon>Bacteria</taxon>
        <taxon>Bacillati</taxon>
        <taxon>Bacillota</taxon>
        <taxon>Clostridia</taxon>
        <taxon>Thermoanaerobacterales</taxon>
        <taxon>Thermoanaerobacteraceae</taxon>
        <taxon>Thermodesulfitimonas</taxon>
    </lineage>
</organism>
<gene>
    <name evidence="1" type="ORF">EDD75_0281</name>
</gene>
<evidence type="ECO:0000313" key="1">
    <source>
        <dbReference type="EMBL" id="RPF49467.1"/>
    </source>
</evidence>
<dbReference type="EMBL" id="RKRE01000001">
    <property type="protein sequence ID" value="RPF49467.1"/>
    <property type="molecule type" value="Genomic_DNA"/>
</dbReference>
<sequence length="235" mass="26832">MVEQGGPRIEEVLAEFLEEQRRRLRPSTFRRYEEVVELFEHCLDNYGYQFLEEDESALYEKLSREKGVEFCAVFGPEKIPDCVNEFLSYFMVRKVLCGKDLLRTSGTVMKRLAAWLAEKGYISQEDAALMAETAREAVRELPRGRDVQELLAEYVEAHPAPAGEDFIEDLFKVEKVEPGKLYLSGGGVSGREETFVVPVPPEVSARCRAGWQVTLGLVKTRRGWRISWVGTVYPL</sequence>
<name>A0A3N5AX21_9THEO</name>
<dbReference type="Proteomes" id="UP000282654">
    <property type="component" value="Unassembled WGS sequence"/>
</dbReference>
<keyword evidence="2" id="KW-1185">Reference proteome</keyword>
<proteinExistence type="predicted"/>
<accession>A0A3N5AX21</accession>
<protein>
    <submittedName>
        <fullName evidence="1">Uncharacterized protein</fullName>
    </submittedName>
</protein>
<reference evidence="1 2" key="1">
    <citation type="submission" date="2018-11" db="EMBL/GenBank/DDBJ databases">
        <title>Genomic Encyclopedia of Type Strains, Phase IV (KMG-IV): sequencing the most valuable type-strain genomes for metagenomic binning, comparative biology and taxonomic classification.</title>
        <authorList>
            <person name="Goeker M."/>
        </authorList>
    </citation>
    <scope>NUCLEOTIDE SEQUENCE [LARGE SCALE GENOMIC DNA]</scope>
    <source>
        <strain evidence="1 2">DSM 102936</strain>
    </source>
</reference>
<evidence type="ECO:0000313" key="2">
    <source>
        <dbReference type="Proteomes" id="UP000282654"/>
    </source>
</evidence>
<comment type="caution">
    <text evidence="1">The sequence shown here is derived from an EMBL/GenBank/DDBJ whole genome shotgun (WGS) entry which is preliminary data.</text>
</comment>
<dbReference type="AlphaFoldDB" id="A0A3N5AX21"/>